<dbReference type="InterPro" id="IPR007568">
    <property type="entry name" value="RTA1"/>
</dbReference>
<feature type="transmembrane region" description="Helical" evidence="5">
    <location>
        <begin position="244"/>
        <end position="264"/>
    </location>
</feature>
<evidence type="ECO:0000313" key="6">
    <source>
        <dbReference type="EMBL" id="KAK2627040.1"/>
    </source>
</evidence>
<keyword evidence="2 5" id="KW-0812">Transmembrane</keyword>
<dbReference type="EMBL" id="JAUBYV010000005">
    <property type="protein sequence ID" value="KAK2627040.1"/>
    <property type="molecule type" value="Genomic_DNA"/>
</dbReference>
<dbReference type="Proteomes" id="UP001285354">
    <property type="component" value="Unassembled WGS sequence"/>
</dbReference>
<sequence>MIYSFLPNQRGVYCLYFCYYLLASEDRTARMSSLNCTHVTPQCPVEATTYGYYPNLPGNIVLCVVFGVCMVLQAGLSLRGRTWTWLIGLLTGCGLEFAGYIGRILMHSNPWNDSAFRLQIVALILGPSFIAGGIDLTLKHLVIHFGPQYSLLKPALYTWVFIGLDAFSILMQAAGGGIAAAANHDNASLLSTGNDLILAGIALQVAQLVAFGVVSLYYAFNVYRHRKAASLGTRDAPTPAKLEYFISMVAVAYVFILIRCIYRIPEMSGGWGSALQRDEPLFLGLDGAAVAISAIALTFAHPAVFFPVMGNGRKPAAVPPSVHITEK</sequence>
<evidence type="ECO:0008006" key="8">
    <source>
        <dbReference type="Google" id="ProtNLM"/>
    </source>
</evidence>
<dbReference type="PANTHER" id="PTHR31465:SF8">
    <property type="entry name" value="DOMAIN PROTEIN, PUTATIVE (AFU_ORTHOLOGUE AFUA_6G14140)-RELATED"/>
    <property type="match status" value="1"/>
</dbReference>
<evidence type="ECO:0000256" key="3">
    <source>
        <dbReference type="ARBA" id="ARBA00022989"/>
    </source>
</evidence>
<gene>
    <name evidence="6" type="ORF">QTJ16_004215</name>
</gene>
<feature type="transmembrane region" description="Helical" evidence="5">
    <location>
        <begin position="83"/>
        <end position="106"/>
    </location>
</feature>
<keyword evidence="7" id="KW-1185">Reference proteome</keyword>
<dbReference type="AlphaFoldDB" id="A0AAD9T0F1"/>
<feature type="transmembrane region" description="Helical" evidence="5">
    <location>
        <begin position="159"/>
        <end position="181"/>
    </location>
</feature>
<keyword evidence="3 5" id="KW-1133">Transmembrane helix</keyword>
<organism evidence="6 7">
    <name type="scientific">Diplocarpon rosae</name>
    <dbReference type="NCBI Taxonomy" id="946125"/>
    <lineage>
        <taxon>Eukaryota</taxon>
        <taxon>Fungi</taxon>
        <taxon>Dikarya</taxon>
        <taxon>Ascomycota</taxon>
        <taxon>Pezizomycotina</taxon>
        <taxon>Leotiomycetes</taxon>
        <taxon>Helotiales</taxon>
        <taxon>Drepanopezizaceae</taxon>
        <taxon>Diplocarpon</taxon>
    </lineage>
</organism>
<evidence type="ECO:0000256" key="1">
    <source>
        <dbReference type="ARBA" id="ARBA00004141"/>
    </source>
</evidence>
<reference evidence="6" key="1">
    <citation type="submission" date="2023-06" db="EMBL/GenBank/DDBJ databases">
        <title>Draft genome of Marssonina rosae.</title>
        <authorList>
            <person name="Cheng Q."/>
        </authorList>
    </citation>
    <scope>NUCLEOTIDE SEQUENCE</scope>
    <source>
        <strain evidence="6">R4</strain>
    </source>
</reference>
<dbReference type="GO" id="GO:0000324">
    <property type="term" value="C:fungal-type vacuole"/>
    <property type="evidence" value="ECO:0007669"/>
    <property type="project" value="TreeGrafter"/>
</dbReference>
<accession>A0AAD9T0F1</accession>
<feature type="transmembrane region" description="Helical" evidence="5">
    <location>
        <begin position="56"/>
        <end position="76"/>
    </location>
</feature>
<dbReference type="GO" id="GO:0005886">
    <property type="term" value="C:plasma membrane"/>
    <property type="evidence" value="ECO:0007669"/>
    <property type="project" value="TreeGrafter"/>
</dbReference>
<protein>
    <recommendedName>
        <fullName evidence="8">Sphingoid long-chain base transporter RSB1</fullName>
    </recommendedName>
</protein>
<comment type="caution">
    <text evidence="6">The sequence shown here is derived from an EMBL/GenBank/DDBJ whole genome shotgun (WGS) entry which is preliminary data.</text>
</comment>
<name>A0AAD9T0F1_9HELO</name>
<feature type="transmembrane region" description="Helical" evidence="5">
    <location>
        <begin position="284"/>
        <end position="306"/>
    </location>
</feature>
<comment type="subcellular location">
    <subcellularLocation>
        <location evidence="1">Membrane</location>
        <topology evidence="1">Multi-pass membrane protein</topology>
    </subcellularLocation>
</comment>
<evidence type="ECO:0000313" key="7">
    <source>
        <dbReference type="Proteomes" id="UP001285354"/>
    </source>
</evidence>
<dbReference type="Pfam" id="PF04479">
    <property type="entry name" value="RTA1"/>
    <property type="match status" value="1"/>
</dbReference>
<evidence type="ECO:0000256" key="4">
    <source>
        <dbReference type="ARBA" id="ARBA00023136"/>
    </source>
</evidence>
<evidence type="ECO:0000256" key="5">
    <source>
        <dbReference type="SAM" id="Phobius"/>
    </source>
</evidence>
<evidence type="ECO:0000256" key="2">
    <source>
        <dbReference type="ARBA" id="ARBA00022692"/>
    </source>
</evidence>
<feature type="transmembrane region" description="Helical" evidence="5">
    <location>
        <begin position="201"/>
        <end position="223"/>
    </location>
</feature>
<keyword evidence="4 5" id="KW-0472">Membrane</keyword>
<dbReference type="PANTHER" id="PTHR31465">
    <property type="entry name" value="PROTEIN RTA1-RELATED"/>
    <property type="match status" value="1"/>
</dbReference>
<proteinExistence type="predicted"/>
<feature type="transmembrane region" description="Helical" evidence="5">
    <location>
        <begin position="118"/>
        <end position="138"/>
    </location>
</feature>